<evidence type="ECO:0000256" key="1">
    <source>
        <dbReference type="ARBA" id="ARBA00023125"/>
    </source>
</evidence>
<dbReference type="Pfam" id="PF00440">
    <property type="entry name" value="TetR_N"/>
    <property type="match status" value="1"/>
</dbReference>
<sequence>MIIKLFKGTLLSTKELKKNNIIENALKLFSTKGFYNTTIPDIAKAMKMSVGNMYNYFASKEELAKYAIKYSTNILAEQLRKINHMDISSKEKIFLFTKLYLENVKNSPEIIEYFLRVYLSNREVFAQGCEGFLCVSEFVTEVMIFLDEGASKGEFREQDFFSAFSMIMGCLGGFAFLSGEKVLDKDLLEYSDNIAENIYRALKSDDET</sequence>
<dbReference type="PROSITE" id="PS50977">
    <property type="entry name" value="HTH_TETR_2"/>
    <property type="match status" value="1"/>
</dbReference>
<dbReference type="PANTHER" id="PTHR43479">
    <property type="entry name" value="ACREF/ENVCD OPERON REPRESSOR-RELATED"/>
    <property type="match status" value="1"/>
</dbReference>
<dbReference type="AlphaFoldDB" id="A0A2G1DL99"/>
<reference evidence="4 5" key="1">
    <citation type="submission" date="2017-09" db="EMBL/GenBank/DDBJ databases">
        <title>Arcobacter canalis sp. nov., a new species isolated from a water canal contaminated with urban sewage.</title>
        <authorList>
            <person name="Perez-Cataluna A."/>
            <person name="Salas-Masso N."/>
            <person name="Figueras M.J."/>
        </authorList>
    </citation>
    <scope>NUCLEOTIDE SEQUENCE [LARGE SCALE GENOMIC DNA]</scope>
    <source>
        <strain evidence="4 5">F98-3</strain>
    </source>
</reference>
<dbReference type="GO" id="GO:0003677">
    <property type="term" value="F:DNA binding"/>
    <property type="evidence" value="ECO:0007669"/>
    <property type="project" value="UniProtKB-UniRule"/>
</dbReference>
<dbReference type="InterPro" id="IPR001647">
    <property type="entry name" value="HTH_TetR"/>
</dbReference>
<keyword evidence="5" id="KW-1185">Reference proteome</keyword>
<evidence type="ECO:0000313" key="4">
    <source>
        <dbReference type="EMBL" id="PHO19288.1"/>
    </source>
</evidence>
<dbReference type="Proteomes" id="UP000221222">
    <property type="component" value="Unassembled WGS sequence"/>
</dbReference>
<dbReference type="InterPro" id="IPR009057">
    <property type="entry name" value="Homeodomain-like_sf"/>
</dbReference>
<dbReference type="InterPro" id="IPR050624">
    <property type="entry name" value="HTH-type_Tx_Regulator"/>
</dbReference>
<protein>
    <submittedName>
        <fullName evidence="4">TetR family transcriptional regulator</fullName>
    </submittedName>
</protein>
<dbReference type="EMBL" id="NXFY01000001">
    <property type="protein sequence ID" value="PHO19288.1"/>
    <property type="molecule type" value="Genomic_DNA"/>
</dbReference>
<keyword evidence="1 2" id="KW-0238">DNA-binding</keyword>
<evidence type="ECO:0000259" key="3">
    <source>
        <dbReference type="PROSITE" id="PS50977"/>
    </source>
</evidence>
<feature type="DNA-binding region" description="H-T-H motif" evidence="2">
    <location>
        <begin position="38"/>
        <end position="57"/>
    </location>
</feature>
<organism evidence="4 5">
    <name type="scientific">Malaciobacter molluscorum LMG 25693</name>
    <dbReference type="NCBI Taxonomy" id="870501"/>
    <lineage>
        <taxon>Bacteria</taxon>
        <taxon>Pseudomonadati</taxon>
        <taxon>Campylobacterota</taxon>
        <taxon>Epsilonproteobacteria</taxon>
        <taxon>Campylobacterales</taxon>
        <taxon>Arcobacteraceae</taxon>
        <taxon>Malaciobacter</taxon>
    </lineage>
</organism>
<evidence type="ECO:0000256" key="2">
    <source>
        <dbReference type="PROSITE-ProRule" id="PRU00335"/>
    </source>
</evidence>
<accession>A0A2G1DL99</accession>
<name>A0A2G1DL99_9BACT</name>
<gene>
    <name evidence="4" type="ORF">CPU12_00485</name>
</gene>
<dbReference type="PANTHER" id="PTHR43479:SF11">
    <property type="entry name" value="ACREF_ENVCD OPERON REPRESSOR-RELATED"/>
    <property type="match status" value="1"/>
</dbReference>
<evidence type="ECO:0000313" key="5">
    <source>
        <dbReference type="Proteomes" id="UP000221222"/>
    </source>
</evidence>
<dbReference type="PRINTS" id="PR00455">
    <property type="entry name" value="HTHTETR"/>
</dbReference>
<proteinExistence type="predicted"/>
<dbReference type="SUPFAM" id="SSF46689">
    <property type="entry name" value="Homeodomain-like"/>
    <property type="match status" value="1"/>
</dbReference>
<dbReference type="Gene3D" id="1.10.357.10">
    <property type="entry name" value="Tetracycline Repressor, domain 2"/>
    <property type="match status" value="1"/>
</dbReference>
<feature type="domain" description="HTH tetR-type" evidence="3">
    <location>
        <begin position="15"/>
        <end position="75"/>
    </location>
</feature>
<comment type="caution">
    <text evidence="4">The sequence shown here is derived from an EMBL/GenBank/DDBJ whole genome shotgun (WGS) entry which is preliminary data.</text>
</comment>